<protein>
    <submittedName>
        <fullName evidence="4">DUF19 domain-containing protein</fullName>
    </submittedName>
</protein>
<reference evidence="2 3" key="2">
    <citation type="submission" date="2018-11" db="EMBL/GenBank/DDBJ databases">
        <authorList>
            <consortium name="Pathogen Informatics"/>
        </authorList>
    </citation>
    <scope>NUCLEOTIDE SEQUENCE [LARGE SCALE GENOMIC DNA]</scope>
</reference>
<organism evidence="4">
    <name type="scientific">Anisakis simplex</name>
    <name type="common">Herring worm</name>
    <dbReference type="NCBI Taxonomy" id="6269"/>
    <lineage>
        <taxon>Eukaryota</taxon>
        <taxon>Metazoa</taxon>
        <taxon>Ecdysozoa</taxon>
        <taxon>Nematoda</taxon>
        <taxon>Chromadorea</taxon>
        <taxon>Rhabditida</taxon>
        <taxon>Spirurina</taxon>
        <taxon>Ascaridomorpha</taxon>
        <taxon>Ascaridoidea</taxon>
        <taxon>Anisakidae</taxon>
        <taxon>Anisakis</taxon>
        <taxon>Anisakis simplex complex</taxon>
    </lineage>
</organism>
<evidence type="ECO:0000313" key="4">
    <source>
        <dbReference type="WBParaSite" id="ASIM_0001468201-mRNA-1"/>
    </source>
</evidence>
<dbReference type="PANTHER" id="PTHR35014:SF1">
    <property type="entry name" value="INFECTION RESPONSE PROTEIN"/>
    <property type="match status" value="1"/>
</dbReference>
<dbReference type="EMBL" id="UYRR01031614">
    <property type="protein sequence ID" value="VDK51427.1"/>
    <property type="molecule type" value="Genomic_DNA"/>
</dbReference>
<feature type="region of interest" description="Disordered" evidence="1">
    <location>
        <begin position="1"/>
        <end position="21"/>
    </location>
</feature>
<dbReference type="AlphaFoldDB" id="A0A0M3K1E2"/>
<evidence type="ECO:0000313" key="3">
    <source>
        <dbReference type="Proteomes" id="UP000267096"/>
    </source>
</evidence>
<sequence>MGGGQAKGEEGEMGMGDRRKKAERGREVKIVLLQLVSGIQFKSLIASKGLNVFRGVVDSLRPQQHLSTVRSENATFATTSCPDNLTEVIRECYRSYFQVYRLEIGSSGKFPPIVSFFRALRNTSNSVQSECRPYSSLHNCIETGIAGSSMPDCITGLNFANLTRDPVSAMRYSLTFATFEYVCGSGYRVFEANEQCIDEVTANRTVRQRLWQCEASGFYSVDDCDGFVVSAQCAGEVYGNSCGTDSGDAMCRLEVNIARYLSYIIDSTCLERISAACGSQPPTPGD</sequence>
<keyword evidence="3" id="KW-1185">Reference proteome</keyword>
<dbReference type="OrthoDB" id="5797537at2759"/>
<dbReference type="Proteomes" id="UP000267096">
    <property type="component" value="Unassembled WGS sequence"/>
</dbReference>
<reference evidence="4" key="1">
    <citation type="submission" date="2017-02" db="UniProtKB">
        <authorList>
            <consortium name="WormBaseParasite"/>
        </authorList>
    </citation>
    <scope>IDENTIFICATION</scope>
</reference>
<proteinExistence type="predicted"/>
<accession>A0A0M3K1E2</accession>
<name>A0A0M3K1E2_ANISI</name>
<evidence type="ECO:0000313" key="2">
    <source>
        <dbReference type="EMBL" id="VDK51427.1"/>
    </source>
</evidence>
<gene>
    <name evidence="2" type="ORF">ASIM_LOCUS14092</name>
</gene>
<evidence type="ECO:0000256" key="1">
    <source>
        <dbReference type="SAM" id="MobiDB-lite"/>
    </source>
</evidence>
<dbReference type="PANTHER" id="PTHR35014">
    <property type="entry name" value="INFECTION RESPONSE PROTEIN-RELATED"/>
    <property type="match status" value="1"/>
</dbReference>
<dbReference type="WBParaSite" id="ASIM_0001468201-mRNA-1">
    <property type="protein sequence ID" value="ASIM_0001468201-mRNA-1"/>
    <property type="gene ID" value="ASIM_0001468201"/>
</dbReference>